<feature type="compositionally biased region" description="Pro residues" evidence="1">
    <location>
        <begin position="241"/>
        <end position="259"/>
    </location>
</feature>
<protein>
    <submittedName>
        <fullName evidence="3">YHYH protein</fullName>
    </submittedName>
</protein>
<evidence type="ECO:0000259" key="2">
    <source>
        <dbReference type="Pfam" id="PF14240"/>
    </source>
</evidence>
<dbReference type="EMBL" id="FOQD01000007">
    <property type="protein sequence ID" value="SFI23473.1"/>
    <property type="molecule type" value="Genomic_DNA"/>
</dbReference>
<dbReference type="OrthoDB" id="9796530at2"/>
<sequence length="259" mass="28333">MALSLKTVMRSGIWAFGLGLLALAVARGVADDALPAPDHGFNSNVKVRITPTHLIVQSDGIPNHPTAEYPNPGNPNRIIKQNYQFKIPRQPQMAAQPTPTPFGPIGVALNGIPFYNQYNREGRDAVQLEVFDSCCGHPDPRGRYHYHKYPVCVKSPFKDAAGEHSPLIGYAFDGYPIYGPRDKEGVPPTDLDECNGHSDPERGYHYHVTATFPYIMGAYRGVVDKDNFDGPPGGGRRGPPGSRPPGGPPRMNPPRQPNF</sequence>
<feature type="domain" description="YHYH" evidence="2">
    <location>
        <begin position="84"/>
        <end position="181"/>
    </location>
</feature>
<dbReference type="PANTHER" id="PTHR30289">
    <property type="entry name" value="UNCHARACTERIZED PROTEIN YBCL-RELATED"/>
    <property type="match status" value="1"/>
</dbReference>
<dbReference type="Proteomes" id="UP000199518">
    <property type="component" value="Unassembled WGS sequence"/>
</dbReference>
<organism evidence="3 4">
    <name type="scientific">Planctomicrobium piriforme</name>
    <dbReference type="NCBI Taxonomy" id="1576369"/>
    <lineage>
        <taxon>Bacteria</taxon>
        <taxon>Pseudomonadati</taxon>
        <taxon>Planctomycetota</taxon>
        <taxon>Planctomycetia</taxon>
        <taxon>Planctomycetales</taxon>
        <taxon>Planctomycetaceae</taxon>
        <taxon>Planctomicrobium</taxon>
    </lineage>
</organism>
<proteinExistence type="predicted"/>
<dbReference type="Pfam" id="PF14240">
    <property type="entry name" value="YHYH"/>
    <property type="match status" value="1"/>
</dbReference>
<reference evidence="4" key="1">
    <citation type="submission" date="2016-10" db="EMBL/GenBank/DDBJ databases">
        <authorList>
            <person name="Varghese N."/>
            <person name="Submissions S."/>
        </authorList>
    </citation>
    <scope>NUCLEOTIDE SEQUENCE [LARGE SCALE GENOMIC DNA]</scope>
    <source>
        <strain evidence="4">DSM 26348</strain>
    </source>
</reference>
<dbReference type="PANTHER" id="PTHR30289:SF8">
    <property type="entry name" value="YHYH DOMAIN-CONTAINING PROTEIN"/>
    <property type="match status" value="1"/>
</dbReference>
<gene>
    <name evidence="3" type="ORF">SAMN05421753_10717</name>
</gene>
<dbReference type="RefSeq" id="WP_092049780.1">
    <property type="nucleotide sequence ID" value="NZ_FOQD01000007.1"/>
</dbReference>
<evidence type="ECO:0000256" key="1">
    <source>
        <dbReference type="SAM" id="MobiDB-lite"/>
    </source>
</evidence>
<dbReference type="InterPro" id="IPR025924">
    <property type="entry name" value="YHYH_dom"/>
</dbReference>
<accession>A0A1I3GJ79</accession>
<evidence type="ECO:0000313" key="4">
    <source>
        <dbReference type="Proteomes" id="UP000199518"/>
    </source>
</evidence>
<name>A0A1I3GJ79_9PLAN</name>
<dbReference type="AlphaFoldDB" id="A0A1I3GJ79"/>
<keyword evidence="4" id="KW-1185">Reference proteome</keyword>
<evidence type="ECO:0000313" key="3">
    <source>
        <dbReference type="EMBL" id="SFI23473.1"/>
    </source>
</evidence>
<feature type="region of interest" description="Disordered" evidence="1">
    <location>
        <begin position="224"/>
        <end position="259"/>
    </location>
</feature>
<dbReference type="STRING" id="1576369.SAMN05421753_10717"/>